<sequence length="136" mass="14187">MNKLMIRTALAALFVAAPFAGASALPYAGVNEDVHIADIATVPAVDTMMTASTGEWSRMQTLDAQIAAAETNVAPSMSGEYDSGPVNAIRAQIAAVRAEAARDAGANGGELSAEAYQTLSAQLRTIQQEIYMMHNG</sequence>
<feature type="signal peptide" evidence="1">
    <location>
        <begin position="1"/>
        <end position="24"/>
    </location>
</feature>
<gene>
    <name evidence="2" type="ORF">FY036_04595</name>
</gene>
<dbReference type="EMBL" id="VSZS01000055">
    <property type="protein sequence ID" value="TYR34636.1"/>
    <property type="molecule type" value="Genomic_DNA"/>
</dbReference>
<evidence type="ECO:0000313" key="2">
    <source>
        <dbReference type="EMBL" id="TYR34636.1"/>
    </source>
</evidence>
<organism evidence="2 3">
    <name type="scientific">Neoaquamicrobium microcysteis</name>
    <dbReference type="NCBI Taxonomy" id="2682781"/>
    <lineage>
        <taxon>Bacteria</taxon>
        <taxon>Pseudomonadati</taxon>
        <taxon>Pseudomonadota</taxon>
        <taxon>Alphaproteobacteria</taxon>
        <taxon>Hyphomicrobiales</taxon>
        <taxon>Phyllobacteriaceae</taxon>
        <taxon>Neoaquamicrobium</taxon>
    </lineage>
</organism>
<keyword evidence="3" id="KW-1185">Reference proteome</keyword>
<dbReference type="Proteomes" id="UP000323258">
    <property type="component" value="Unassembled WGS sequence"/>
</dbReference>
<comment type="caution">
    <text evidence="2">The sequence shown here is derived from an EMBL/GenBank/DDBJ whole genome shotgun (WGS) entry which is preliminary data.</text>
</comment>
<dbReference type="AlphaFoldDB" id="A0A5D4H1A2"/>
<evidence type="ECO:0000313" key="3">
    <source>
        <dbReference type="Proteomes" id="UP000323258"/>
    </source>
</evidence>
<proteinExistence type="predicted"/>
<name>A0A5D4H1A2_9HYPH</name>
<dbReference type="RefSeq" id="WP_148913528.1">
    <property type="nucleotide sequence ID" value="NZ_VSZS01000055.1"/>
</dbReference>
<keyword evidence="1" id="KW-0732">Signal</keyword>
<evidence type="ECO:0000256" key="1">
    <source>
        <dbReference type="SAM" id="SignalP"/>
    </source>
</evidence>
<feature type="chain" id="PRO_5023061993" evidence="1">
    <location>
        <begin position="25"/>
        <end position="136"/>
    </location>
</feature>
<accession>A0A5D4H1A2</accession>
<reference evidence="2 3" key="2">
    <citation type="submission" date="2019-09" db="EMBL/GenBank/DDBJ databases">
        <title>Mesorhizobium sp. MaA-C15 isolated from Microcystis aeruginosa.</title>
        <authorList>
            <person name="Jeong S.E."/>
            <person name="Jin H.M."/>
            <person name="Jeon C.O."/>
        </authorList>
    </citation>
    <scope>NUCLEOTIDE SEQUENCE [LARGE SCALE GENOMIC DNA]</scope>
    <source>
        <strain evidence="2 3">MaA-C15</strain>
    </source>
</reference>
<protein>
    <submittedName>
        <fullName evidence="2">Uncharacterized protein</fullName>
    </submittedName>
</protein>
<reference evidence="2 3" key="1">
    <citation type="submission" date="2019-08" db="EMBL/GenBank/DDBJ databases">
        <authorList>
            <person name="Seo Y.L."/>
        </authorList>
    </citation>
    <scope>NUCLEOTIDE SEQUENCE [LARGE SCALE GENOMIC DNA]</scope>
    <source>
        <strain evidence="2 3">MaA-C15</strain>
    </source>
</reference>